<keyword evidence="10" id="KW-1185">Reference proteome</keyword>
<evidence type="ECO:0000256" key="6">
    <source>
        <dbReference type="SAM" id="Phobius"/>
    </source>
</evidence>
<dbReference type="InterPro" id="IPR050250">
    <property type="entry name" value="Macrolide_Exporter_MacB"/>
</dbReference>
<feature type="transmembrane region" description="Helical" evidence="6">
    <location>
        <begin position="298"/>
        <end position="320"/>
    </location>
</feature>
<accession>A0ABU3Y7T5</accession>
<evidence type="ECO:0000313" key="9">
    <source>
        <dbReference type="EMBL" id="MDV3457334.1"/>
    </source>
</evidence>
<proteinExistence type="predicted"/>
<comment type="caution">
    <text evidence="9">The sequence shown here is derived from an EMBL/GenBank/DDBJ whole genome shotgun (WGS) entry which is preliminary data.</text>
</comment>
<feature type="transmembrane region" description="Helical" evidence="6">
    <location>
        <begin position="20"/>
        <end position="41"/>
    </location>
</feature>
<dbReference type="Pfam" id="PF12704">
    <property type="entry name" value="MacB_PCD"/>
    <property type="match status" value="2"/>
</dbReference>
<name>A0ABU3Y7T5_9SPHN</name>
<feature type="transmembrane region" description="Helical" evidence="6">
    <location>
        <begin position="394"/>
        <end position="415"/>
    </location>
</feature>
<feature type="transmembrane region" description="Helical" evidence="6">
    <location>
        <begin position="443"/>
        <end position="467"/>
    </location>
</feature>
<feature type="domain" description="ABC3 transporter permease C-terminal" evidence="7">
    <location>
        <begin position="303"/>
        <end position="420"/>
    </location>
</feature>
<dbReference type="InterPro" id="IPR025857">
    <property type="entry name" value="MacB_PCD"/>
</dbReference>
<feature type="domain" description="MacB-like periplasmic core" evidence="8">
    <location>
        <begin position="21"/>
        <end position="245"/>
    </location>
</feature>
<feature type="domain" description="MacB-like periplasmic core" evidence="8">
    <location>
        <begin position="449"/>
        <end position="646"/>
    </location>
</feature>
<evidence type="ECO:0000256" key="3">
    <source>
        <dbReference type="ARBA" id="ARBA00022692"/>
    </source>
</evidence>
<gene>
    <name evidence="9" type="ORF">RZN05_10105</name>
</gene>
<dbReference type="InterPro" id="IPR003838">
    <property type="entry name" value="ABC3_permease_C"/>
</dbReference>
<dbReference type="PROSITE" id="PS51257">
    <property type="entry name" value="PROKAR_LIPOPROTEIN"/>
    <property type="match status" value="1"/>
</dbReference>
<evidence type="ECO:0000256" key="1">
    <source>
        <dbReference type="ARBA" id="ARBA00004651"/>
    </source>
</evidence>
<feature type="transmembrane region" description="Helical" evidence="6">
    <location>
        <begin position="353"/>
        <end position="374"/>
    </location>
</feature>
<keyword evidence="4 6" id="KW-1133">Transmembrane helix</keyword>
<evidence type="ECO:0000256" key="4">
    <source>
        <dbReference type="ARBA" id="ARBA00022989"/>
    </source>
</evidence>
<reference evidence="9 10" key="1">
    <citation type="submission" date="2023-10" db="EMBL/GenBank/DDBJ databases">
        <title>Sphingomonas sp. HF-S4 16S ribosomal RNA gene Genome sequencing and assembly.</title>
        <authorList>
            <person name="Lee H."/>
        </authorList>
    </citation>
    <scope>NUCLEOTIDE SEQUENCE [LARGE SCALE GENOMIC DNA]</scope>
    <source>
        <strain evidence="9 10">HF-S4</strain>
    </source>
</reference>
<dbReference type="Proteomes" id="UP001273531">
    <property type="component" value="Unassembled WGS sequence"/>
</dbReference>
<dbReference type="EMBL" id="JAWJEJ010000001">
    <property type="protein sequence ID" value="MDV3457334.1"/>
    <property type="molecule type" value="Genomic_DNA"/>
</dbReference>
<keyword evidence="5 6" id="KW-0472">Membrane</keyword>
<dbReference type="RefSeq" id="WP_317226488.1">
    <property type="nucleotide sequence ID" value="NZ_JAWJEJ010000001.1"/>
</dbReference>
<protein>
    <submittedName>
        <fullName evidence="9">FtsX-like permease family protein</fullName>
    </submittedName>
</protein>
<dbReference type="PANTHER" id="PTHR30572">
    <property type="entry name" value="MEMBRANE COMPONENT OF TRANSPORTER-RELATED"/>
    <property type="match status" value="1"/>
</dbReference>
<dbReference type="PANTHER" id="PTHR30572:SF18">
    <property type="entry name" value="ABC-TYPE MACROLIDE FAMILY EXPORT SYSTEM PERMEASE COMPONENT 2"/>
    <property type="match status" value="1"/>
</dbReference>
<dbReference type="Pfam" id="PF02687">
    <property type="entry name" value="FtsX"/>
    <property type="match status" value="2"/>
</dbReference>
<feature type="transmembrane region" description="Helical" evidence="6">
    <location>
        <begin position="756"/>
        <end position="781"/>
    </location>
</feature>
<evidence type="ECO:0000313" key="10">
    <source>
        <dbReference type="Proteomes" id="UP001273531"/>
    </source>
</evidence>
<organism evidence="9 10">
    <name type="scientific">Sphingomonas agrestis</name>
    <dbReference type="NCBI Taxonomy" id="3080540"/>
    <lineage>
        <taxon>Bacteria</taxon>
        <taxon>Pseudomonadati</taxon>
        <taxon>Pseudomonadota</taxon>
        <taxon>Alphaproteobacteria</taxon>
        <taxon>Sphingomonadales</taxon>
        <taxon>Sphingomonadaceae</taxon>
        <taxon>Sphingomonas</taxon>
    </lineage>
</organism>
<feature type="transmembrane region" description="Helical" evidence="6">
    <location>
        <begin position="712"/>
        <end position="735"/>
    </location>
</feature>
<feature type="transmembrane region" description="Helical" evidence="6">
    <location>
        <begin position="801"/>
        <end position="824"/>
    </location>
</feature>
<comment type="subcellular location">
    <subcellularLocation>
        <location evidence="1">Cell membrane</location>
        <topology evidence="1">Multi-pass membrane protein</topology>
    </subcellularLocation>
</comment>
<evidence type="ECO:0000256" key="2">
    <source>
        <dbReference type="ARBA" id="ARBA00022475"/>
    </source>
</evidence>
<evidence type="ECO:0000256" key="5">
    <source>
        <dbReference type="ARBA" id="ARBA00023136"/>
    </source>
</evidence>
<evidence type="ECO:0000259" key="7">
    <source>
        <dbReference type="Pfam" id="PF02687"/>
    </source>
</evidence>
<keyword evidence="3 6" id="KW-0812">Transmembrane</keyword>
<keyword evidence="2" id="KW-1003">Cell membrane</keyword>
<feature type="domain" description="ABC3 transporter permease C-terminal" evidence="7">
    <location>
        <begin position="715"/>
        <end position="828"/>
    </location>
</feature>
<evidence type="ECO:0000259" key="8">
    <source>
        <dbReference type="Pfam" id="PF12704"/>
    </source>
</evidence>
<sequence>MWRNYLTVGLRALAKNKVYAFINIFGLAIGLAACLLILLYVRYERSYDDWLPANDRVFQFQSYYKSKFSADRFDNQGVPYATKAAILKHFPQIESATYFGGGTSITVIKDGRAVSPDDARLVDSPFFDTVPLPMARGNHQALVRPGSAVLSESEAVRLFGTTDIVGKPLTIETMGVKADYRITGIFKDIPKNSHMAFNLLLRADFPSLYEQGGNPRFLTEWGWTGGWVYVKLRPGVDVADLNRQMLAWEKANIPYEVDNGRRSNIGDDRDYALVNVRDVHLGHAQGSAMTAGNEASSITTFAVIAVLILVMACMNFTNLATARASQRAREVALRKVLGATRGQLIGQFLAESILLAALSMVVALAVAELVLPWFATFLDADLRIRYFGADGVLLPVILLVALVGAAGGAYPAFYLSRFQPSQVLKANKSASEAEGSGRLRSGLVVVQFAVSIGLMACTAVVFAQSMYARSLDPGYNREGLIQLYGVGSKPLRGREDALIREVQALPGVQSVGRTGIGVNTGNTSNTTVIVPGHEEPISIGIYGIDAGYFPTMGIRTVAGRVYDRNRPADDMTTPVPEDPAAERALAVRGGNVVINEAGVKRLGFASPQEAIGKTFQFGIKDEYGGAMTLTIIGVVADSRFRTVRTPIEPIMFLHDTNSVFWMEVRYKGNPATTMTALEGVWRKFGSELPFDAEEADAIMARTYKRIDARAQIFGVFALLAVVIGCLGLFGLAAFTAERRTREIGIRKVLGARTWDIVRLLVWQFTRPVVIANLIAWPVAWWAMRDWLNQYDARIALGPTPFLLAGGLALVIAIATISAHAFRVARTNPVHALRYE</sequence>